<accession>A0A1M2W410</accession>
<dbReference type="PANTHER" id="PTHR48081">
    <property type="entry name" value="AB HYDROLASE SUPERFAMILY PROTEIN C4A8.06C"/>
    <property type="match status" value="1"/>
</dbReference>
<dbReference type="InterPro" id="IPR029058">
    <property type="entry name" value="AB_hydrolase_fold"/>
</dbReference>
<dbReference type="InterPro" id="IPR050300">
    <property type="entry name" value="GDXG_lipolytic_enzyme"/>
</dbReference>
<dbReference type="SUPFAM" id="SSF53474">
    <property type="entry name" value="alpha/beta-Hydrolases"/>
    <property type="match status" value="1"/>
</dbReference>
<evidence type="ECO:0000313" key="2">
    <source>
        <dbReference type="EMBL" id="OJT14579.1"/>
    </source>
</evidence>
<dbReference type="EMBL" id="MNAD01000276">
    <property type="protein sequence ID" value="OJT14579.1"/>
    <property type="molecule type" value="Genomic_DNA"/>
</dbReference>
<dbReference type="Proteomes" id="UP000184267">
    <property type="component" value="Unassembled WGS sequence"/>
</dbReference>
<evidence type="ECO:0000313" key="3">
    <source>
        <dbReference type="Proteomes" id="UP000184267"/>
    </source>
</evidence>
<keyword evidence="1" id="KW-0378">Hydrolase</keyword>
<name>A0A1M2W410_TRAPU</name>
<dbReference type="PANTHER" id="PTHR48081:SF33">
    <property type="entry name" value="KYNURENINE FORMAMIDASE"/>
    <property type="match status" value="1"/>
</dbReference>
<dbReference type="GO" id="GO:0016787">
    <property type="term" value="F:hydrolase activity"/>
    <property type="evidence" value="ECO:0007669"/>
    <property type="project" value="UniProtKB-KW"/>
</dbReference>
<dbReference type="OMA" id="HSCGGHM"/>
<proteinExistence type="predicted"/>
<organism evidence="2 3">
    <name type="scientific">Trametes pubescens</name>
    <name type="common">White-rot fungus</name>
    <dbReference type="NCBI Taxonomy" id="154538"/>
    <lineage>
        <taxon>Eukaryota</taxon>
        <taxon>Fungi</taxon>
        <taxon>Dikarya</taxon>
        <taxon>Basidiomycota</taxon>
        <taxon>Agaricomycotina</taxon>
        <taxon>Agaricomycetes</taxon>
        <taxon>Polyporales</taxon>
        <taxon>Polyporaceae</taxon>
        <taxon>Trametes</taxon>
    </lineage>
</organism>
<protein>
    <submittedName>
        <fullName evidence="2">Uncharacterized protein</fullName>
    </submittedName>
</protein>
<comment type="caution">
    <text evidence="2">The sequence shown here is derived from an EMBL/GenBank/DDBJ whole genome shotgun (WGS) entry which is preliminary data.</text>
</comment>
<dbReference type="STRING" id="154538.A0A1M2W410"/>
<keyword evidence="3" id="KW-1185">Reference proteome</keyword>
<reference evidence="2 3" key="1">
    <citation type="submission" date="2016-10" db="EMBL/GenBank/DDBJ databases">
        <title>Genome sequence of the basidiomycete white-rot fungus Trametes pubescens.</title>
        <authorList>
            <person name="Makela M.R."/>
            <person name="Granchi Z."/>
            <person name="Peng M."/>
            <person name="De Vries R.P."/>
            <person name="Grigoriev I."/>
            <person name="Riley R."/>
            <person name="Hilden K."/>
        </authorList>
    </citation>
    <scope>NUCLEOTIDE SEQUENCE [LARGE SCALE GENOMIC DNA]</scope>
    <source>
        <strain evidence="2 3">FBCC735</strain>
    </source>
</reference>
<sequence length="279" mass="30342">MSPPPRTAPSSSSSTAVPGVRQFFLPTLLRVPHRSRPPHSGDKASHAALARTLASLTACAVAVPNYQLTSQAHPIQHPSHAEDVLLCLHFLTTWLGPDPSSPQPPPTALYLLGHSCGAHILASIFLASPYAELAPSRQLLAATRGILLAEGIYDIDALLRSFPNYKSWFIAAAFGDHDAYPEADTASYPLRTGAEHIRWLFIHSKGDSLVDELQSSTIHAHLSTITERLPAGPRPLVEKSFDELEEDHDDLLDGTVYPRIIADFVKHDQRDEPTPPATA</sequence>
<dbReference type="OrthoDB" id="6495301at2759"/>
<evidence type="ECO:0000256" key="1">
    <source>
        <dbReference type="ARBA" id="ARBA00022801"/>
    </source>
</evidence>
<gene>
    <name evidence="2" type="ORF">TRAPUB_8825</name>
</gene>
<dbReference type="AlphaFoldDB" id="A0A1M2W410"/>
<dbReference type="Gene3D" id="3.40.50.1820">
    <property type="entry name" value="alpha/beta hydrolase"/>
    <property type="match status" value="1"/>
</dbReference>